<dbReference type="SUPFAM" id="SSF57756">
    <property type="entry name" value="Retrovirus zinc finger-like domains"/>
    <property type="match status" value="1"/>
</dbReference>
<keyword evidence="2" id="KW-0479">Metal-binding</keyword>
<evidence type="ECO:0000313" key="5">
    <source>
        <dbReference type="EMBL" id="KTB42649.1"/>
    </source>
</evidence>
<feature type="domain" description="CCHC-type" evidence="4">
    <location>
        <begin position="389"/>
        <end position="404"/>
    </location>
</feature>
<evidence type="ECO:0000256" key="2">
    <source>
        <dbReference type="PROSITE-ProRule" id="PRU00047"/>
    </source>
</evidence>
<dbReference type="InterPro" id="IPR036875">
    <property type="entry name" value="Znf_CCHC_sf"/>
</dbReference>
<dbReference type="PANTHER" id="PTHR15503">
    <property type="entry name" value="LDOC1 RELATED"/>
    <property type="match status" value="1"/>
</dbReference>
<dbReference type="GO" id="GO:0008270">
    <property type="term" value="F:zinc ion binding"/>
    <property type="evidence" value="ECO:0007669"/>
    <property type="project" value="UniProtKB-KW"/>
</dbReference>
<dbReference type="EMBL" id="LATX01001309">
    <property type="protein sequence ID" value="KTB42649.1"/>
    <property type="molecule type" value="Genomic_DNA"/>
</dbReference>
<dbReference type="InterPro" id="IPR005162">
    <property type="entry name" value="Retrotrans_gag_dom"/>
</dbReference>
<organism evidence="5 6">
    <name type="scientific">Moniliophthora roreri</name>
    <name type="common">Frosty pod rot fungus</name>
    <name type="synonym">Monilia roreri</name>
    <dbReference type="NCBI Taxonomy" id="221103"/>
    <lineage>
        <taxon>Eukaryota</taxon>
        <taxon>Fungi</taxon>
        <taxon>Dikarya</taxon>
        <taxon>Basidiomycota</taxon>
        <taxon>Agaricomycotina</taxon>
        <taxon>Agaricomycetes</taxon>
        <taxon>Agaricomycetidae</taxon>
        <taxon>Agaricales</taxon>
        <taxon>Marasmiineae</taxon>
        <taxon>Marasmiaceae</taxon>
        <taxon>Moniliophthora</taxon>
    </lineage>
</organism>
<sequence>MAPLTVLDLILTLSKSPLTTEQEEKINKDISLAERLAKLGIAIPGNPASTSRTIITCHHRQSALRHVSNLLGQDETIDIEGPIVEETSNSSTPESIEQELPASENSETPDEKNANLPEGSTSSSFFSAFERETISEGGSSTPKPKPREDRTQTQIMIEISTAVLEEMEKKKNKGSKVVTLDPFEGDRKDTKRFLMETEIYLRMHPTEYDNDEKKCLFLLSYLRGKNTESWKKGQSVKIFEPKSGATPLTFQMLKDEFKKHYLPADIQAEAQIRIEEAKMTDRADNYVNDFRVMADESGYDDQALIHIFRKGLPNSLSAKILNQPQGRPADLEGWYEAAIRYDEQYKYYEAVQKPKRFRIVDDKKKKVLINRMTNQLSDEERKKYMADGRCFRCAKQGHMSRDCPTKQSGEIKEEKKKLSAREAYAKIRAIVRDQDAERQTEILDIMEAEGF</sequence>
<dbReference type="AlphaFoldDB" id="A0A0W0G253"/>
<dbReference type="PROSITE" id="PS50158">
    <property type="entry name" value="ZF_CCHC"/>
    <property type="match status" value="1"/>
</dbReference>
<feature type="region of interest" description="Disordered" evidence="3">
    <location>
        <begin position="132"/>
        <end position="151"/>
    </location>
</feature>
<dbReference type="Proteomes" id="UP000054988">
    <property type="component" value="Unassembled WGS sequence"/>
</dbReference>
<name>A0A0W0G253_MONRR</name>
<dbReference type="GO" id="GO:0003676">
    <property type="term" value="F:nucleic acid binding"/>
    <property type="evidence" value="ECO:0007669"/>
    <property type="project" value="InterPro"/>
</dbReference>
<dbReference type="SMART" id="SM00343">
    <property type="entry name" value="ZnF_C2HC"/>
    <property type="match status" value="1"/>
</dbReference>
<dbReference type="InterPro" id="IPR032567">
    <property type="entry name" value="RTL1-rel"/>
</dbReference>
<dbReference type="GO" id="GO:0006397">
    <property type="term" value="P:mRNA processing"/>
    <property type="evidence" value="ECO:0007669"/>
    <property type="project" value="UniProtKB-KW"/>
</dbReference>
<comment type="caution">
    <text evidence="5">The sequence shown here is derived from an EMBL/GenBank/DDBJ whole genome shotgun (WGS) entry which is preliminary data.</text>
</comment>
<accession>A0A0W0G253</accession>
<proteinExistence type="predicted"/>
<evidence type="ECO:0000313" key="6">
    <source>
        <dbReference type="Proteomes" id="UP000054988"/>
    </source>
</evidence>
<evidence type="ECO:0000256" key="1">
    <source>
        <dbReference type="ARBA" id="ARBA00022664"/>
    </source>
</evidence>
<evidence type="ECO:0000259" key="4">
    <source>
        <dbReference type="PROSITE" id="PS50158"/>
    </source>
</evidence>
<keyword evidence="2" id="KW-0862">Zinc</keyword>
<gene>
    <name evidence="5" type="ORF">WG66_4776</name>
</gene>
<feature type="region of interest" description="Disordered" evidence="3">
    <location>
        <begin position="84"/>
        <end position="123"/>
    </location>
</feature>
<dbReference type="Pfam" id="PF00098">
    <property type="entry name" value="zf-CCHC"/>
    <property type="match status" value="1"/>
</dbReference>
<feature type="compositionally biased region" description="Polar residues" evidence="3">
    <location>
        <begin position="86"/>
        <end position="95"/>
    </location>
</feature>
<dbReference type="Gene3D" id="4.10.60.10">
    <property type="entry name" value="Zinc finger, CCHC-type"/>
    <property type="match status" value="1"/>
</dbReference>
<keyword evidence="1" id="KW-0507">mRNA processing</keyword>
<dbReference type="PANTHER" id="PTHR15503:SF22">
    <property type="entry name" value="TRANSPOSON TY3-I GAG POLYPROTEIN"/>
    <property type="match status" value="1"/>
</dbReference>
<dbReference type="InterPro" id="IPR001878">
    <property type="entry name" value="Znf_CCHC"/>
</dbReference>
<dbReference type="Pfam" id="PF03732">
    <property type="entry name" value="Retrotrans_gag"/>
    <property type="match status" value="1"/>
</dbReference>
<evidence type="ECO:0000256" key="3">
    <source>
        <dbReference type="SAM" id="MobiDB-lite"/>
    </source>
</evidence>
<reference evidence="5 6" key="1">
    <citation type="submission" date="2015-12" db="EMBL/GenBank/DDBJ databases">
        <title>Draft genome sequence of Moniliophthora roreri, the causal agent of frosty pod rot of cacao.</title>
        <authorList>
            <person name="Aime M.C."/>
            <person name="Diaz-Valderrama J.R."/>
            <person name="Kijpornyongpan T."/>
            <person name="Phillips-Mora W."/>
        </authorList>
    </citation>
    <scope>NUCLEOTIDE SEQUENCE [LARGE SCALE GENOMIC DNA]</scope>
    <source>
        <strain evidence="5 6">MCA 2952</strain>
    </source>
</reference>
<keyword evidence="2" id="KW-0863">Zinc-finger</keyword>
<protein>
    <recommendedName>
        <fullName evidence="4">CCHC-type domain-containing protein</fullName>
    </recommendedName>
</protein>